<evidence type="ECO:0000256" key="2">
    <source>
        <dbReference type="SAM" id="MobiDB-lite"/>
    </source>
</evidence>
<keyword evidence="3" id="KW-0732">Signal</keyword>
<evidence type="ECO:0000256" key="3">
    <source>
        <dbReference type="SAM" id="SignalP"/>
    </source>
</evidence>
<sequence length="190" mass="21032">MKLKNSVKLTVLSLSLAALAVTSCGGKSGGTDNNIILAKKNLDAQREMLSSPELLSKEIEKITAMTDEDAKLHCLQKINTSINYMNLASAEDLKERYLKDLKEKLKIAKVESDKQKKQKEIDEVTNQQADVLKLKLKKAAEENKQELILLQPATAKQKSLEGLKALLKLLQENNPPSSPVEDKAPPVEDK</sequence>
<evidence type="ECO:0000313" key="5">
    <source>
        <dbReference type="Proteomes" id="UP000253934"/>
    </source>
</evidence>
<organism evidence="4 5">
    <name type="scientific">Spirobacillus cienkowskii</name>
    <dbReference type="NCBI Taxonomy" id="495820"/>
    <lineage>
        <taxon>Bacteria</taxon>
        <taxon>Pseudomonadati</taxon>
        <taxon>Bdellovibrionota</taxon>
        <taxon>Oligoflexia</taxon>
        <taxon>Silvanigrellales</taxon>
        <taxon>Spirobacillus</taxon>
    </lineage>
</organism>
<protein>
    <recommendedName>
        <fullName evidence="6">Lipoprotein</fullName>
    </recommendedName>
</protein>
<feature type="region of interest" description="Disordered" evidence="2">
    <location>
        <begin position="171"/>
        <end position="190"/>
    </location>
</feature>
<dbReference type="PROSITE" id="PS51257">
    <property type="entry name" value="PROKAR_LIPOPROTEIN"/>
    <property type="match status" value="1"/>
</dbReference>
<feature type="non-terminal residue" evidence="4">
    <location>
        <position position="190"/>
    </location>
</feature>
<dbReference type="AlphaFoldDB" id="A0A369KU40"/>
<keyword evidence="5" id="KW-1185">Reference proteome</keyword>
<keyword evidence="1" id="KW-0175">Coiled coil</keyword>
<comment type="caution">
    <text evidence="4">The sequence shown here is derived from an EMBL/GenBank/DDBJ whole genome shotgun (WGS) entry which is preliminary data.</text>
</comment>
<feature type="signal peptide" evidence="3">
    <location>
        <begin position="1"/>
        <end position="20"/>
    </location>
</feature>
<feature type="coiled-coil region" evidence="1">
    <location>
        <begin position="98"/>
        <end position="127"/>
    </location>
</feature>
<accession>A0A369KU40</accession>
<evidence type="ECO:0000313" key="4">
    <source>
        <dbReference type="EMBL" id="RDB35234.1"/>
    </source>
</evidence>
<name>A0A369KU40_9BACT</name>
<gene>
    <name evidence="4" type="ORF">DCC88_11285</name>
</gene>
<feature type="chain" id="PRO_5016910132" description="Lipoprotein" evidence="3">
    <location>
        <begin position="21"/>
        <end position="190"/>
    </location>
</feature>
<feature type="compositionally biased region" description="Basic and acidic residues" evidence="2">
    <location>
        <begin position="180"/>
        <end position="190"/>
    </location>
</feature>
<dbReference type="Proteomes" id="UP000253934">
    <property type="component" value="Unassembled WGS sequence"/>
</dbReference>
<evidence type="ECO:0000256" key="1">
    <source>
        <dbReference type="SAM" id="Coils"/>
    </source>
</evidence>
<proteinExistence type="predicted"/>
<dbReference type="EMBL" id="QOVW01000095">
    <property type="protein sequence ID" value="RDB35234.1"/>
    <property type="molecule type" value="Genomic_DNA"/>
</dbReference>
<evidence type="ECO:0008006" key="6">
    <source>
        <dbReference type="Google" id="ProtNLM"/>
    </source>
</evidence>
<reference evidence="4" key="1">
    <citation type="submission" date="2018-04" db="EMBL/GenBank/DDBJ databases">
        <title>Draft genome sequence of the Candidatus Spirobacillus cienkowskii, a pathogen of freshwater Daphnia species, reconstructed from hemolymph metagenomic reads.</title>
        <authorList>
            <person name="Bresciani L."/>
            <person name="Lemos L.N."/>
            <person name="Wale N."/>
            <person name="Lin J.Y."/>
            <person name="Fernandes G.R."/>
            <person name="Duffy M.A."/>
            <person name="Rodrigues J.M."/>
        </authorList>
    </citation>
    <scope>NUCLEOTIDE SEQUENCE [LARGE SCALE GENOMIC DNA]</scope>
    <source>
        <strain evidence="4">Binning01</strain>
    </source>
</reference>